<sequence>MDSMDSRRITLATKPGASLAVNTYTPDNPTSLPLPLSKTLIVFLNGLAAPQTSWKPTLTILLQHHKPSLPALLTYDRYGQGASDPDPTDPPDTPYGHDADTVISDLHQLLSQACRDTLRLPPPGTNDSATTHLIFICNSIGCPLARLYAAAHPGTVPAFLFLDSMMANSDFVSVFPDPDAADLDPTTLPRDVSVRDLRHAREQYGARFHPTVPNGEGLDRRDLPRRLPFADGPVLPPGPDGRPPLVRVVGHDFERFARDGLEGPMAIPVAVTMAYMNPAWHEYNRGLCRLSAREGSSKEPIVAEGCGHLIQKDSPEFVAEQVVKLLESLCDAASA</sequence>
<accession>A0AA38RUY9</accession>
<proteinExistence type="predicted"/>
<evidence type="ECO:0000259" key="2">
    <source>
        <dbReference type="Pfam" id="PF12697"/>
    </source>
</evidence>
<protein>
    <submittedName>
        <fullName evidence="3">Alpha/beta-hydrolase</fullName>
    </submittedName>
</protein>
<reference evidence="3" key="1">
    <citation type="submission" date="2022-07" db="EMBL/GenBank/DDBJ databases">
        <title>Fungi with potential for degradation of polypropylene.</title>
        <authorList>
            <person name="Gostincar C."/>
        </authorList>
    </citation>
    <scope>NUCLEOTIDE SEQUENCE</scope>
    <source>
        <strain evidence="3">EXF-13287</strain>
    </source>
</reference>
<evidence type="ECO:0000256" key="1">
    <source>
        <dbReference type="SAM" id="MobiDB-lite"/>
    </source>
</evidence>
<dbReference type="SUPFAM" id="SSF53474">
    <property type="entry name" value="alpha/beta-Hydrolases"/>
    <property type="match status" value="1"/>
</dbReference>
<comment type="caution">
    <text evidence="3">The sequence shown here is derived from an EMBL/GenBank/DDBJ whole genome shotgun (WGS) entry which is preliminary data.</text>
</comment>
<gene>
    <name evidence="3" type="ORF">NKR19_g3786</name>
</gene>
<feature type="domain" description="AB hydrolase-1" evidence="2">
    <location>
        <begin position="41"/>
        <end position="320"/>
    </location>
</feature>
<evidence type="ECO:0000313" key="4">
    <source>
        <dbReference type="Proteomes" id="UP001174691"/>
    </source>
</evidence>
<keyword evidence="4" id="KW-1185">Reference proteome</keyword>
<evidence type="ECO:0000313" key="3">
    <source>
        <dbReference type="EMBL" id="KAJ9157157.1"/>
    </source>
</evidence>
<dbReference type="Proteomes" id="UP001174691">
    <property type="component" value="Unassembled WGS sequence"/>
</dbReference>
<organism evidence="3 4">
    <name type="scientific">Coniochaeta hoffmannii</name>
    <dbReference type="NCBI Taxonomy" id="91930"/>
    <lineage>
        <taxon>Eukaryota</taxon>
        <taxon>Fungi</taxon>
        <taxon>Dikarya</taxon>
        <taxon>Ascomycota</taxon>
        <taxon>Pezizomycotina</taxon>
        <taxon>Sordariomycetes</taxon>
        <taxon>Sordariomycetidae</taxon>
        <taxon>Coniochaetales</taxon>
        <taxon>Coniochaetaceae</taxon>
        <taxon>Coniochaeta</taxon>
    </lineage>
</organism>
<dbReference type="InterPro" id="IPR029058">
    <property type="entry name" value="AB_hydrolase_fold"/>
</dbReference>
<dbReference type="InterPro" id="IPR000073">
    <property type="entry name" value="AB_hydrolase_1"/>
</dbReference>
<feature type="region of interest" description="Disordered" evidence="1">
    <location>
        <begin position="76"/>
        <end position="97"/>
    </location>
</feature>
<dbReference type="EMBL" id="JANBVN010000044">
    <property type="protein sequence ID" value="KAJ9157157.1"/>
    <property type="molecule type" value="Genomic_DNA"/>
</dbReference>
<name>A0AA38RUY9_9PEZI</name>
<dbReference type="Gene3D" id="3.40.50.1820">
    <property type="entry name" value="alpha/beta hydrolase"/>
    <property type="match status" value="1"/>
</dbReference>
<dbReference type="Pfam" id="PF12697">
    <property type="entry name" value="Abhydrolase_6"/>
    <property type="match status" value="1"/>
</dbReference>
<dbReference type="AlphaFoldDB" id="A0AA38RUY9"/>